<evidence type="ECO:0000256" key="3">
    <source>
        <dbReference type="ARBA" id="ARBA00012973"/>
    </source>
</evidence>
<feature type="binding site" evidence="12">
    <location>
        <position position="202"/>
    </location>
    <ligand>
        <name>Mn(2+)</name>
        <dbReference type="ChEBI" id="CHEBI:29035"/>
    </ligand>
</feature>
<dbReference type="Gene3D" id="1.10.238.260">
    <property type="match status" value="1"/>
</dbReference>
<dbReference type="InterPro" id="IPR036230">
    <property type="entry name" value="LeuA_allosteric_dom_sf"/>
</dbReference>
<dbReference type="PROSITE" id="PS00815">
    <property type="entry name" value="AIPM_HOMOCIT_SYNTH_1"/>
    <property type="match status" value="1"/>
</dbReference>
<dbReference type="InterPro" id="IPR013785">
    <property type="entry name" value="Aldolase_TIM"/>
</dbReference>
<dbReference type="Gene3D" id="3.30.160.270">
    <property type="match status" value="1"/>
</dbReference>
<dbReference type="Pfam" id="PF08502">
    <property type="entry name" value="LeuA_dimer"/>
    <property type="match status" value="1"/>
</dbReference>
<comment type="pathway">
    <text evidence="1 12">Amino-acid biosynthesis; L-leucine biosynthesis; L-leucine from 3-methyl-2-oxobutanoate: step 1/4.</text>
</comment>
<dbReference type="InterPro" id="IPR002034">
    <property type="entry name" value="AIPM/Hcit_synth_CS"/>
</dbReference>
<keyword evidence="5 12" id="KW-0432">Leucine biosynthesis</keyword>
<dbReference type="Gene3D" id="3.20.20.70">
    <property type="entry name" value="Aldolase class I"/>
    <property type="match status" value="1"/>
</dbReference>
<dbReference type="PANTHER" id="PTHR10277">
    <property type="entry name" value="HOMOCITRATE SYNTHASE-RELATED"/>
    <property type="match status" value="1"/>
</dbReference>
<feature type="region of interest" description="Regulatory domain" evidence="12">
    <location>
        <begin position="392"/>
        <end position="529"/>
    </location>
</feature>
<dbReference type="SUPFAM" id="SSF51569">
    <property type="entry name" value="Aldolase"/>
    <property type="match status" value="1"/>
</dbReference>
<reference evidence="14" key="1">
    <citation type="submission" date="2022-03" db="EMBL/GenBank/DDBJ databases">
        <title>Complete genome sequence of Caldinitratiruptor microaerophilus.</title>
        <authorList>
            <person name="Mukaiyama R."/>
            <person name="Nishiyama T."/>
            <person name="Ueda K."/>
        </authorList>
    </citation>
    <scope>NUCLEOTIDE SEQUENCE</scope>
    <source>
        <strain evidence="14">JCM 16183</strain>
    </source>
</reference>
<evidence type="ECO:0000256" key="7">
    <source>
        <dbReference type="ARBA" id="ARBA00022605"/>
    </source>
</evidence>
<feature type="binding site" evidence="12">
    <location>
        <position position="238"/>
    </location>
    <ligand>
        <name>Mn(2+)</name>
        <dbReference type="ChEBI" id="CHEBI:29035"/>
    </ligand>
</feature>
<evidence type="ECO:0000256" key="11">
    <source>
        <dbReference type="ARBA" id="ARBA00023304"/>
    </source>
</evidence>
<dbReference type="Pfam" id="PF00682">
    <property type="entry name" value="HMGL-like"/>
    <property type="match status" value="1"/>
</dbReference>
<keyword evidence="8 12" id="KW-0808">Transferase</keyword>
<dbReference type="FunFam" id="3.30.160.270:FF:000001">
    <property type="entry name" value="2-isopropylmalate synthase"/>
    <property type="match status" value="1"/>
</dbReference>
<dbReference type="NCBIfam" id="NF002085">
    <property type="entry name" value="PRK00915.1-2"/>
    <property type="match status" value="1"/>
</dbReference>
<evidence type="ECO:0000256" key="8">
    <source>
        <dbReference type="ARBA" id="ARBA00022679"/>
    </source>
</evidence>
<evidence type="ECO:0000256" key="4">
    <source>
        <dbReference type="ARBA" id="ARBA00018198"/>
    </source>
</evidence>
<keyword evidence="7 12" id="KW-0028">Amino-acid biosynthesis</keyword>
<accession>A0AA35CIH6</accession>
<dbReference type="InterPro" id="IPR054691">
    <property type="entry name" value="LeuA/HCS_post-cat"/>
</dbReference>
<comment type="catalytic activity">
    <reaction evidence="12">
        <text>3-methyl-2-oxobutanoate + acetyl-CoA + H2O = (2S)-2-isopropylmalate + CoA + H(+)</text>
        <dbReference type="Rhea" id="RHEA:21524"/>
        <dbReference type="ChEBI" id="CHEBI:1178"/>
        <dbReference type="ChEBI" id="CHEBI:11851"/>
        <dbReference type="ChEBI" id="CHEBI:15377"/>
        <dbReference type="ChEBI" id="CHEBI:15378"/>
        <dbReference type="ChEBI" id="CHEBI:57287"/>
        <dbReference type="ChEBI" id="CHEBI:57288"/>
        <dbReference type="EC" id="2.3.3.13"/>
    </reaction>
</comment>
<dbReference type="SUPFAM" id="SSF110921">
    <property type="entry name" value="2-isopropylmalate synthase LeuA, allosteric (dimerisation) domain"/>
    <property type="match status" value="1"/>
</dbReference>
<comment type="subunit">
    <text evidence="12">Homodimer.</text>
</comment>
<dbReference type="FunFam" id="1.10.238.260:FF:000001">
    <property type="entry name" value="2-isopropylmalate synthase"/>
    <property type="match status" value="1"/>
</dbReference>
<evidence type="ECO:0000256" key="10">
    <source>
        <dbReference type="ARBA" id="ARBA00023211"/>
    </source>
</evidence>
<evidence type="ECO:0000256" key="6">
    <source>
        <dbReference type="ARBA" id="ARBA00022490"/>
    </source>
</evidence>
<comment type="cofactor">
    <cofactor evidence="12">
        <name>Mn(2+)</name>
        <dbReference type="ChEBI" id="CHEBI:29035"/>
    </cofactor>
</comment>
<dbReference type="InterPro" id="IPR000891">
    <property type="entry name" value="PYR_CT"/>
</dbReference>
<dbReference type="KEGG" id="cmic:caldi_00180"/>
<dbReference type="RefSeq" id="WP_264843054.1">
    <property type="nucleotide sequence ID" value="NZ_AP025628.1"/>
</dbReference>
<proteinExistence type="inferred from homology"/>
<evidence type="ECO:0000313" key="14">
    <source>
        <dbReference type="EMBL" id="BDG58928.1"/>
    </source>
</evidence>
<dbReference type="InterPro" id="IPR005671">
    <property type="entry name" value="LeuA_bact_synth"/>
</dbReference>
<dbReference type="GO" id="GO:0009098">
    <property type="term" value="P:L-leucine biosynthetic process"/>
    <property type="evidence" value="ECO:0007669"/>
    <property type="project" value="UniProtKB-UniRule"/>
</dbReference>
<feature type="binding site" evidence="12">
    <location>
        <position position="14"/>
    </location>
    <ligand>
        <name>Mn(2+)</name>
        <dbReference type="ChEBI" id="CHEBI:29035"/>
    </ligand>
</feature>
<dbReference type="GO" id="GO:0003852">
    <property type="term" value="F:2-isopropylmalate synthase activity"/>
    <property type="evidence" value="ECO:0007669"/>
    <property type="project" value="UniProtKB-UniRule"/>
</dbReference>
<dbReference type="Proteomes" id="UP001163687">
    <property type="component" value="Chromosome"/>
</dbReference>
<protein>
    <recommendedName>
        <fullName evidence="4 12">2-isopropylmalate synthase</fullName>
        <ecNumber evidence="3 12">2.3.3.13</ecNumber>
    </recommendedName>
    <alternativeName>
        <fullName evidence="12">Alpha-IPM synthase</fullName>
    </alternativeName>
    <alternativeName>
        <fullName evidence="12">Alpha-isopropylmalate synthase</fullName>
    </alternativeName>
</protein>
<dbReference type="Pfam" id="PF22617">
    <property type="entry name" value="HCS_D2"/>
    <property type="match status" value="1"/>
</dbReference>
<gene>
    <name evidence="12 14" type="primary">leuA</name>
    <name evidence="14" type="ORF">caldi_00180</name>
</gene>
<dbReference type="AlphaFoldDB" id="A0AA35CIH6"/>
<comment type="function">
    <text evidence="12">Catalyzes the condensation of the acetyl group of acetyl-CoA with 3-methyl-2-oxobutanoate (2-ketoisovalerate) to form 3-carboxy-3-hydroxy-4-methylpentanoate (2-isopropylmalate).</text>
</comment>
<dbReference type="GO" id="GO:0005737">
    <property type="term" value="C:cytoplasm"/>
    <property type="evidence" value="ECO:0007669"/>
    <property type="project" value="UniProtKB-UniRule"/>
</dbReference>
<keyword evidence="6 12" id="KW-0963">Cytoplasm</keyword>
<dbReference type="SMART" id="SM00917">
    <property type="entry name" value="LeuA_dimer"/>
    <property type="match status" value="1"/>
</dbReference>
<evidence type="ECO:0000259" key="13">
    <source>
        <dbReference type="PROSITE" id="PS50991"/>
    </source>
</evidence>
<keyword evidence="10 12" id="KW-0464">Manganese</keyword>
<evidence type="ECO:0000256" key="2">
    <source>
        <dbReference type="ARBA" id="ARBA00009396"/>
    </source>
</evidence>
<dbReference type="PROSITE" id="PS50991">
    <property type="entry name" value="PYR_CT"/>
    <property type="match status" value="1"/>
</dbReference>
<dbReference type="PROSITE" id="PS00816">
    <property type="entry name" value="AIPM_HOMOCIT_SYNTH_2"/>
    <property type="match status" value="1"/>
</dbReference>
<dbReference type="FunFam" id="3.20.20.70:FF:000010">
    <property type="entry name" value="2-isopropylmalate synthase"/>
    <property type="match status" value="1"/>
</dbReference>
<dbReference type="InterPro" id="IPR013709">
    <property type="entry name" value="2-isopropylmalate_synth_dimer"/>
</dbReference>
<dbReference type="EMBL" id="AP025628">
    <property type="protein sequence ID" value="BDG58928.1"/>
    <property type="molecule type" value="Genomic_DNA"/>
</dbReference>
<dbReference type="GO" id="GO:0030145">
    <property type="term" value="F:manganese ion binding"/>
    <property type="evidence" value="ECO:0007669"/>
    <property type="project" value="UniProtKB-UniRule"/>
</dbReference>
<feature type="binding site" evidence="12">
    <location>
        <position position="204"/>
    </location>
    <ligand>
        <name>Mn(2+)</name>
        <dbReference type="ChEBI" id="CHEBI:29035"/>
    </ligand>
</feature>
<keyword evidence="9 12" id="KW-0479">Metal-binding</keyword>
<organism evidence="14 15">
    <name type="scientific">Caldinitratiruptor microaerophilus</name>
    <dbReference type="NCBI Taxonomy" id="671077"/>
    <lineage>
        <taxon>Bacteria</taxon>
        <taxon>Bacillati</taxon>
        <taxon>Bacillota</taxon>
        <taxon>Clostridia</taxon>
        <taxon>Eubacteriales</taxon>
        <taxon>Symbiobacteriaceae</taxon>
        <taxon>Caldinitratiruptor</taxon>
    </lineage>
</organism>
<feature type="domain" description="Pyruvate carboxyltransferase" evidence="13">
    <location>
        <begin position="5"/>
        <end position="267"/>
    </location>
</feature>
<evidence type="ECO:0000256" key="5">
    <source>
        <dbReference type="ARBA" id="ARBA00022430"/>
    </source>
</evidence>
<dbReference type="NCBIfam" id="NF002086">
    <property type="entry name" value="PRK00915.1-3"/>
    <property type="match status" value="1"/>
</dbReference>
<dbReference type="CDD" id="cd07940">
    <property type="entry name" value="DRE_TIM_IPMS"/>
    <property type="match status" value="1"/>
</dbReference>
<dbReference type="InterPro" id="IPR050073">
    <property type="entry name" value="2-IPM_HCS-like"/>
</dbReference>
<evidence type="ECO:0000256" key="1">
    <source>
        <dbReference type="ARBA" id="ARBA00004689"/>
    </source>
</evidence>
<keyword evidence="11 12" id="KW-0100">Branched-chain amino acid biosynthesis</keyword>
<evidence type="ECO:0000256" key="9">
    <source>
        <dbReference type="ARBA" id="ARBA00022723"/>
    </source>
</evidence>
<evidence type="ECO:0000313" key="15">
    <source>
        <dbReference type="Proteomes" id="UP001163687"/>
    </source>
</evidence>
<dbReference type="PANTHER" id="PTHR10277:SF9">
    <property type="entry name" value="2-ISOPROPYLMALATE SYNTHASE 1, CHLOROPLASTIC-RELATED"/>
    <property type="match status" value="1"/>
</dbReference>
<sequence length="529" mass="57731">MSKRIYIFDTTLRDGEQSPGFSMTAAEKLQVARQLARVGVDVIEAGFPASSPGDFASVQEIAREVEGPVIAGLARCNKNDIQAVADAVRPAKKPRIHTFIATSPIHMEKKLRMKPEEVVQRVREMVAFAKSFGMEVEFSAEDATRSDWRFLAQVFTVAARAGATILNVPDTVGYTTPKEMYDLFRYLIEHVDAPEGVIFSCHNHNDLGLAVANTLAAIEAGVTQVEGTFNGIGERAGNVALEEVVMALKTRHDRYPYHTGINTTEIYRTSKLIQNLTGISVQPNKAIVGANAFAHESGIHQDGVLKERTTYEIMRPQDVGVPESVLVLGKHSGRHAFRDRLVKLGYVLSDEEIDRAFARFKELADRKKYITDDDLEAIVSDEQQRERADVVQLVSFQVVSGTHTLPTATVQVIRGDQPSRQEAASGDGPVDALYRAIDRAAGFQGTLLEYRLKAVTSGQDALGEVNVRVQSNGRVASGRGVSTDVLEASVRAYVAAINKLLSGRGAVAVTPAAEEGQPAEGWMQRAWGD</sequence>
<dbReference type="NCBIfam" id="TIGR00973">
    <property type="entry name" value="leuA_bact"/>
    <property type="match status" value="1"/>
</dbReference>
<comment type="similarity">
    <text evidence="2 12">Belongs to the alpha-IPM synthase/homocitrate synthase family. LeuA type 1 subfamily.</text>
</comment>
<evidence type="ECO:0000256" key="12">
    <source>
        <dbReference type="HAMAP-Rule" id="MF_01025"/>
    </source>
</evidence>
<name>A0AA35CIH6_9FIRM</name>
<keyword evidence="15" id="KW-1185">Reference proteome</keyword>
<dbReference type="EC" id="2.3.3.13" evidence="3 12"/>
<dbReference type="GO" id="GO:0003985">
    <property type="term" value="F:acetyl-CoA C-acetyltransferase activity"/>
    <property type="evidence" value="ECO:0007669"/>
    <property type="project" value="UniProtKB-UniRule"/>
</dbReference>
<dbReference type="HAMAP" id="MF_01025">
    <property type="entry name" value="LeuA_type1"/>
    <property type="match status" value="1"/>
</dbReference>